<evidence type="ECO:0000313" key="11">
    <source>
        <dbReference type="WBParaSite" id="BXY_0401000.1"/>
    </source>
</evidence>
<organism evidence="9 11">
    <name type="scientific">Bursaphelenchus xylophilus</name>
    <name type="common">Pinewood nematode worm</name>
    <name type="synonym">Aphelenchoides xylophilus</name>
    <dbReference type="NCBI Taxonomy" id="6326"/>
    <lineage>
        <taxon>Eukaryota</taxon>
        <taxon>Metazoa</taxon>
        <taxon>Ecdysozoa</taxon>
        <taxon>Nematoda</taxon>
        <taxon>Chromadorea</taxon>
        <taxon>Rhabditida</taxon>
        <taxon>Tylenchina</taxon>
        <taxon>Tylenchomorpha</taxon>
        <taxon>Aphelenchoidea</taxon>
        <taxon>Aphelenchoididae</taxon>
        <taxon>Bursaphelenchus</taxon>
    </lineage>
</organism>
<dbReference type="SUPFAM" id="SSF63882">
    <property type="entry name" value="MoeA N-terminal region -like"/>
    <property type="match status" value="1"/>
</dbReference>
<dbReference type="FunFam" id="3.40.980.10:FF:000001">
    <property type="entry name" value="Molybdopterin molybdenumtransferase"/>
    <property type="match status" value="1"/>
</dbReference>
<dbReference type="Pfam" id="PF00994">
    <property type="entry name" value="MoCF_biosynth"/>
    <property type="match status" value="1"/>
</dbReference>
<evidence type="ECO:0000313" key="7">
    <source>
        <dbReference type="EMBL" id="CAD5231343.1"/>
    </source>
</evidence>
<evidence type="ECO:0000256" key="1">
    <source>
        <dbReference type="ARBA" id="ARBA00005046"/>
    </source>
</evidence>
<dbReference type="WBParaSite" id="BXY_0401000.1">
    <property type="protein sequence ID" value="BXY_0401000.1"/>
    <property type="gene ID" value="BXY_0401000"/>
</dbReference>
<name>A0A1I7RTF5_BURXY</name>
<keyword evidence="5" id="KW-0460">Magnesium</keyword>
<comment type="pathway">
    <text evidence="1 5">Cofactor biosynthesis; molybdopterin biosynthesis.</text>
</comment>
<dbReference type="Gene3D" id="3.90.105.10">
    <property type="entry name" value="Molybdopterin biosynthesis moea protein, domain 2"/>
    <property type="match status" value="1"/>
</dbReference>
<evidence type="ECO:0000313" key="9">
    <source>
        <dbReference type="Proteomes" id="UP000095284"/>
    </source>
</evidence>
<accession>A0A1I7RTF5</accession>
<comment type="catalytic activity">
    <reaction evidence="5">
        <text>adenylyl-molybdopterin + molybdate = Mo-molybdopterin + AMP + H(+)</text>
        <dbReference type="Rhea" id="RHEA:35047"/>
        <dbReference type="ChEBI" id="CHEBI:15378"/>
        <dbReference type="ChEBI" id="CHEBI:36264"/>
        <dbReference type="ChEBI" id="CHEBI:62727"/>
        <dbReference type="ChEBI" id="CHEBI:71302"/>
        <dbReference type="ChEBI" id="CHEBI:456215"/>
    </reaction>
</comment>
<dbReference type="InterPro" id="IPR001453">
    <property type="entry name" value="MoaB/Mog_dom"/>
</dbReference>
<dbReference type="Pfam" id="PF03454">
    <property type="entry name" value="MoeA_C"/>
    <property type="match status" value="1"/>
</dbReference>
<dbReference type="EMBL" id="CAJFCV020000005">
    <property type="protein sequence ID" value="CAG9122473.1"/>
    <property type="molecule type" value="Genomic_DNA"/>
</dbReference>
<dbReference type="PANTHER" id="PTHR10192">
    <property type="entry name" value="MOLYBDOPTERIN BIOSYNTHESIS PROTEIN"/>
    <property type="match status" value="1"/>
</dbReference>
<dbReference type="GO" id="GO:0061598">
    <property type="term" value="F:molybdopterin adenylyltransferase activity"/>
    <property type="evidence" value="ECO:0007669"/>
    <property type="project" value="UniProtKB-UniRule"/>
</dbReference>
<dbReference type="GO" id="GO:0005829">
    <property type="term" value="C:cytosol"/>
    <property type="evidence" value="ECO:0007669"/>
    <property type="project" value="TreeGrafter"/>
</dbReference>
<dbReference type="PROSITE" id="PS01079">
    <property type="entry name" value="MOCF_BIOSYNTHESIS_2"/>
    <property type="match status" value="1"/>
</dbReference>
<dbReference type="AlphaFoldDB" id="A0A1I7RTF5"/>
<protein>
    <submittedName>
        <fullName evidence="7">(pine wood nematode) hypothetical protein</fullName>
    </submittedName>
</protein>
<comment type="cofactor">
    <cofactor evidence="5">
        <name>Mg(2+)</name>
        <dbReference type="ChEBI" id="CHEBI:18420"/>
    </cofactor>
</comment>
<dbReference type="GO" id="GO:0007529">
    <property type="term" value="P:establishment of synaptic specificity at neuromuscular junction"/>
    <property type="evidence" value="ECO:0007669"/>
    <property type="project" value="TreeGrafter"/>
</dbReference>
<dbReference type="GO" id="GO:0046872">
    <property type="term" value="F:metal ion binding"/>
    <property type="evidence" value="ECO:0007669"/>
    <property type="project" value="UniProtKB-UniRule"/>
</dbReference>
<dbReference type="FunFam" id="2.170.190.11:FF:000001">
    <property type="entry name" value="Molybdopterin molybdenumtransferase"/>
    <property type="match status" value="1"/>
</dbReference>
<dbReference type="SMR" id="A0A1I7RTF5"/>
<comment type="similarity">
    <text evidence="2">In the N-terminal section; belongs to the MoaB/Mog family.</text>
</comment>
<dbReference type="GO" id="GO:0006777">
    <property type="term" value="P:Mo-molybdopterin cofactor biosynthetic process"/>
    <property type="evidence" value="ECO:0007669"/>
    <property type="project" value="UniProtKB-UniRule"/>
</dbReference>
<dbReference type="InterPro" id="IPR005110">
    <property type="entry name" value="MoeA_linker/N"/>
</dbReference>
<dbReference type="GO" id="GO:0098970">
    <property type="term" value="P:postsynaptic neurotransmitter receptor diffusion trapping"/>
    <property type="evidence" value="ECO:0007669"/>
    <property type="project" value="TreeGrafter"/>
</dbReference>
<gene>
    <name evidence="7" type="ORF">BXYJ_LOCUS11439</name>
</gene>
<dbReference type="OrthoDB" id="4349954at2759"/>
<dbReference type="PANTHER" id="PTHR10192:SF5">
    <property type="entry name" value="GEPHYRIN"/>
    <property type="match status" value="1"/>
</dbReference>
<keyword evidence="4 5" id="KW-0501">Molybdenum cofactor biosynthesis</keyword>
<dbReference type="SUPFAM" id="SSF63867">
    <property type="entry name" value="MoeA C-terminal domain-like"/>
    <property type="match status" value="1"/>
</dbReference>
<comment type="similarity">
    <text evidence="3">In the C-terminal section; belongs to the MoeA family.</text>
</comment>
<dbReference type="InterPro" id="IPR036688">
    <property type="entry name" value="MoeA_C_domain_IV_sf"/>
</dbReference>
<evidence type="ECO:0000256" key="5">
    <source>
        <dbReference type="RuleBase" id="RU365090"/>
    </source>
</evidence>
<dbReference type="InterPro" id="IPR008284">
    <property type="entry name" value="MoCF_biosynth_CS"/>
</dbReference>
<dbReference type="Proteomes" id="UP000582659">
    <property type="component" value="Unassembled WGS sequence"/>
</dbReference>
<proteinExistence type="inferred from homology"/>
<dbReference type="Pfam" id="PF03453">
    <property type="entry name" value="MoeA_N"/>
    <property type="match status" value="1"/>
</dbReference>
<dbReference type="InterPro" id="IPR005111">
    <property type="entry name" value="MoeA_C_domain_IV"/>
</dbReference>
<keyword evidence="5" id="KW-0500">Molybdenum</keyword>
<evidence type="ECO:0000313" key="8">
    <source>
        <dbReference type="EMBL" id="CAG9122473.1"/>
    </source>
</evidence>
<dbReference type="EMBL" id="CAJFDI010000005">
    <property type="protein sequence ID" value="CAD5231343.1"/>
    <property type="molecule type" value="Genomic_DNA"/>
</dbReference>
<feature type="domain" description="MoaB/Mog" evidence="6">
    <location>
        <begin position="194"/>
        <end position="339"/>
    </location>
</feature>
<dbReference type="Gene3D" id="3.40.980.10">
    <property type="entry name" value="MoaB/Mog-like domain"/>
    <property type="match status" value="1"/>
</dbReference>
<evidence type="ECO:0000256" key="2">
    <source>
        <dbReference type="ARBA" id="ARBA00007589"/>
    </source>
</evidence>
<dbReference type="Gene3D" id="2.170.190.11">
    <property type="entry name" value="Molybdopterin biosynthesis moea protein, domain 3"/>
    <property type="match status" value="1"/>
</dbReference>
<reference evidence="8" key="2">
    <citation type="submission" date="2020-08" db="EMBL/GenBank/DDBJ databases">
        <authorList>
            <person name="Kikuchi T."/>
        </authorList>
    </citation>
    <scope>NUCLEOTIDE SEQUENCE</scope>
    <source>
        <strain evidence="7">Ka4C1</strain>
    </source>
</reference>
<evidence type="ECO:0000256" key="3">
    <source>
        <dbReference type="ARBA" id="ARBA00008339"/>
    </source>
</evidence>
<evidence type="ECO:0000259" key="6">
    <source>
        <dbReference type="SMART" id="SM00852"/>
    </source>
</evidence>
<dbReference type="InterPro" id="IPR036135">
    <property type="entry name" value="MoeA_linker/N_sf"/>
</dbReference>
<dbReference type="Gene3D" id="2.40.340.10">
    <property type="entry name" value="MoeA, C-terminal, domain IV"/>
    <property type="match status" value="1"/>
</dbReference>
<keyword evidence="5" id="KW-0479">Metal-binding</keyword>
<evidence type="ECO:0000256" key="4">
    <source>
        <dbReference type="ARBA" id="ARBA00023150"/>
    </source>
</evidence>
<dbReference type="UniPathway" id="UPA00344"/>
<keyword evidence="10" id="KW-1185">Reference proteome</keyword>
<dbReference type="NCBIfam" id="TIGR00177">
    <property type="entry name" value="molyb_syn"/>
    <property type="match status" value="1"/>
</dbReference>
<dbReference type="SUPFAM" id="SSF53218">
    <property type="entry name" value="Molybdenum cofactor biosynthesis proteins"/>
    <property type="match status" value="1"/>
</dbReference>
<comment type="function">
    <text evidence="5">Catalyzes two steps in the biosynthesis of the molybdenum cofactor. In the first step, molybdopterin is adenylated. Subsequently, molybdate is inserted into adenylated molybdopterin and AMP is released.</text>
</comment>
<dbReference type="CDD" id="cd00887">
    <property type="entry name" value="MoeA"/>
    <property type="match status" value="1"/>
</dbReference>
<dbReference type="GO" id="GO:0030425">
    <property type="term" value="C:dendrite"/>
    <property type="evidence" value="ECO:0007669"/>
    <property type="project" value="TreeGrafter"/>
</dbReference>
<dbReference type="GO" id="GO:0097112">
    <property type="term" value="P:gamma-aminobutyric acid receptor clustering"/>
    <property type="evidence" value="ECO:0007669"/>
    <property type="project" value="TreeGrafter"/>
</dbReference>
<reference evidence="11" key="1">
    <citation type="submission" date="2016-11" db="UniProtKB">
        <authorList>
            <consortium name="WormBaseParasite"/>
        </authorList>
    </citation>
    <scope>IDENTIFICATION</scope>
</reference>
<dbReference type="InterPro" id="IPR038987">
    <property type="entry name" value="MoeA-like"/>
</dbReference>
<dbReference type="InterPro" id="IPR036425">
    <property type="entry name" value="MoaB/Mog-like_dom_sf"/>
</dbReference>
<dbReference type="eggNOG" id="KOG2371">
    <property type="taxonomic scope" value="Eukaryota"/>
</dbReference>
<dbReference type="SMART" id="SM00852">
    <property type="entry name" value="MoCF_biosynth"/>
    <property type="match status" value="1"/>
</dbReference>
<comment type="similarity">
    <text evidence="5">Belongs to the MoeA family.</text>
</comment>
<comment type="catalytic activity">
    <reaction evidence="5">
        <text>molybdopterin + ATP + H(+) = adenylyl-molybdopterin + diphosphate</text>
        <dbReference type="Rhea" id="RHEA:31331"/>
        <dbReference type="ChEBI" id="CHEBI:15378"/>
        <dbReference type="ChEBI" id="CHEBI:30616"/>
        <dbReference type="ChEBI" id="CHEBI:33019"/>
        <dbReference type="ChEBI" id="CHEBI:58698"/>
        <dbReference type="ChEBI" id="CHEBI:62727"/>
    </reaction>
</comment>
<keyword evidence="5" id="KW-0808">Transferase</keyword>
<dbReference type="GO" id="GO:0005524">
    <property type="term" value="F:ATP binding"/>
    <property type="evidence" value="ECO:0007669"/>
    <property type="project" value="UniProtKB-UniRule"/>
</dbReference>
<dbReference type="GO" id="GO:0099634">
    <property type="term" value="C:postsynaptic specialization membrane"/>
    <property type="evidence" value="ECO:0007669"/>
    <property type="project" value="GOC"/>
</dbReference>
<dbReference type="GO" id="GO:0061599">
    <property type="term" value="F:molybdopterin molybdotransferase activity"/>
    <property type="evidence" value="ECO:0007669"/>
    <property type="project" value="UniProtKB-UniRule"/>
</dbReference>
<sequence length="433" mass="48182">MTSLVHRPRQSQWPAISMDEAYQILLKSAEGVAVEEKKFKDLQIGDVIAEDITALWPHPRFRTSRMDGYAVKSSDSTGQFQVLGGIIAGQSARSLKIPPKHCFRINTGGIVPDDADSVVPVEYTKLISHNESEELTIEISLETKPGQNIREVGSDIKQHEVLIDKSTVLTAPEIALLAANNYSKIKIFRRPIVAVISTGDELVDINDIAELKEGQIIDSNRPMLIELIRSQGFDCVDGGIVRDERELLVEHIKKIAEKSDVLVFSGGVSMGDKDLLKPILLQDLDFDIKFGRVFMKPGLPNTFASGTLHNRPKFVFGLPGNPVSAYVSSHLFLFPFLRRKSGQISAEFAPKISVFLGCDIKLDRRPEYVRAVMRVEEGECWAEVLTTNQVSSRLLSVAKANLLLELPAFSEQRQQFRRGEKVKALVIGPMNVH</sequence>
<evidence type="ECO:0000313" key="10">
    <source>
        <dbReference type="Proteomes" id="UP000659654"/>
    </source>
</evidence>
<dbReference type="Proteomes" id="UP000095284">
    <property type="component" value="Unplaced"/>
</dbReference>
<dbReference type="GO" id="GO:0072579">
    <property type="term" value="P:glycine receptor clustering"/>
    <property type="evidence" value="ECO:0007669"/>
    <property type="project" value="TreeGrafter"/>
</dbReference>
<dbReference type="Proteomes" id="UP000659654">
    <property type="component" value="Unassembled WGS sequence"/>
</dbReference>